<gene>
    <name evidence="1" type="ORF">JOD17_000750</name>
</gene>
<reference evidence="1 2" key="1">
    <citation type="submission" date="2021-01" db="EMBL/GenBank/DDBJ databases">
        <title>Genomic Encyclopedia of Type Strains, Phase IV (KMG-IV): sequencing the most valuable type-strain genomes for metagenomic binning, comparative biology and taxonomic classification.</title>
        <authorList>
            <person name="Goeker M."/>
        </authorList>
    </citation>
    <scope>NUCLEOTIDE SEQUENCE [LARGE SCALE GENOMIC DNA]</scope>
    <source>
        <strain evidence="1 2">DSM 25540</strain>
    </source>
</reference>
<evidence type="ECO:0000313" key="2">
    <source>
        <dbReference type="Proteomes" id="UP000741863"/>
    </source>
</evidence>
<proteinExistence type="predicted"/>
<comment type="caution">
    <text evidence="1">The sequence shown here is derived from an EMBL/GenBank/DDBJ whole genome shotgun (WGS) entry which is preliminary data.</text>
</comment>
<accession>A0ABS2P8B7</accession>
<evidence type="ECO:0000313" key="1">
    <source>
        <dbReference type="EMBL" id="MBM7631658.1"/>
    </source>
</evidence>
<dbReference type="EMBL" id="JAFBEC010000002">
    <property type="protein sequence ID" value="MBM7631658.1"/>
    <property type="molecule type" value="Genomic_DNA"/>
</dbReference>
<name>A0ABS2P8B7_9BACL</name>
<sequence>MICKKTLKLCKGHSGFQAIYRSFLYVATLQLLMNKEYLVQQRPKLGQEFRNIANHHIKLLHKTKKRTPLRSSF</sequence>
<protein>
    <recommendedName>
        <fullName evidence="3">Transposase</fullName>
    </recommendedName>
</protein>
<dbReference type="Proteomes" id="UP000741863">
    <property type="component" value="Unassembled WGS sequence"/>
</dbReference>
<keyword evidence="2" id="KW-1185">Reference proteome</keyword>
<evidence type="ECO:0008006" key="3">
    <source>
        <dbReference type="Google" id="ProtNLM"/>
    </source>
</evidence>
<organism evidence="1 2">
    <name type="scientific">Geomicrobium sediminis</name>
    <dbReference type="NCBI Taxonomy" id="1347788"/>
    <lineage>
        <taxon>Bacteria</taxon>
        <taxon>Bacillati</taxon>
        <taxon>Bacillota</taxon>
        <taxon>Bacilli</taxon>
        <taxon>Bacillales</taxon>
        <taxon>Geomicrobium</taxon>
    </lineage>
</organism>